<dbReference type="PANTHER" id="PTHR23510">
    <property type="entry name" value="INNER MEMBRANE TRANSPORT PROTEIN YAJR"/>
    <property type="match status" value="1"/>
</dbReference>
<accession>A0A813F1W8</accession>
<gene>
    <name evidence="6" type="ORF">PGLA1383_LOCUS26149</name>
</gene>
<evidence type="ECO:0000256" key="5">
    <source>
        <dbReference type="SAM" id="Phobius"/>
    </source>
</evidence>
<dbReference type="SUPFAM" id="SSF103473">
    <property type="entry name" value="MFS general substrate transporter"/>
    <property type="match status" value="1"/>
</dbReference>
<feature type="transmembrane region" description="Helical" evidence="5">
    <location>
        <begin position="23"/>
        <end position="40"/>
    </location>
</feature>
<evidence type="ECO:0000256" key="1">
    <source>
        <dbReference type="ARBA" id="ARBA00004141"/>
    </source>
</evidence>
<evidence type="ECO:0000256" key="4">
    <source>
        <dbReference type="ARBA" id="ARBA00023136"/>
    </source>
</evidence>
<proteinExistence type="predicted"/>
<dbReference type="AlphaFoldDB" id="A0A813F1W8"/>
<feature type="transmembrane region" description="Helical" evidence="5">
    <location>
        <begin position="52"/>
        <end position="71"/>
    </location>
</feature>
<evidence type="ECO:0000313" key="7">
    <source>
        <dbReference type="Proteomes" id="UP000654075"/>
    </source>
</evidence>
<organism evidence="6 7">
    <name type="scientific">Polarella glacialis</name>
    <name type="common">Dinoflagellate</name>
    <dbReference type="NCBI Taxonomy" id="89957"/>
    <lineage>
        <taxon>Eukaryota</taxon>
        <taxon>Sar</taxon>
        <taxon>Alveolata</taxon>
        <taxon>Dinophyceae</taxon>
        <taxon>Suessiales</taxon>
        <taxon>Suessiaceae</taxon>
        <taxon>Polarella</taxon>
    </lineage>
</organism>
<dbReference type="InterPro" id="IPR036259">
    <property type="entry name" value="MFS_trans_sf"/>
</dbReference>
<evidence type="ECO:0000313" key="6">
    <source>
        <dbReference type="EMBL" id="CAE8608283.1"/>
    </source>
</evidence>
<name>A0A813F1W8_POLGL</name>
<dbReference type="GO" id="GO:0016020">
    <property type="term" value="C:membrane"/>
    <property type="evidence" value="ECO:0007669"/>
    <property type="project" value="UniProtKB-SubCell"/>
</dbReference>
<keyword evidence="3 5" id="KW-1133">Transmembrane helix</keyword>
<keyword evidence="4 5" id="KW-0472">Membrane</keyword>
<dbReference type="Gene3D" id="1.20.1250.20">
    <property type="entry name" value="MFS general substrate transporter like domains"/>
    <property type="match status" value="1"/>
</dbReference>
<feature type="transmembrane region" description="Helical" evidence="5">
    <location>
        <begin position="83"/>
        <end position="101"/>
    </location>
</feature>
<evidence type="ECO:0000256" key="2">
    <source>
        <dbReference type="ARBA" id="ARBA00022692"/>
    </source>
</evidence>
<reference evidence="6" key="1">
    <citation type="submission" date="2021-02" db="EMBL/GenBank/DDBJ databases">
        <authorList>
            <person name="Dougan E. K."/>
            <person name="Rhodes N."/>
            <person name="Thang M."/>
            <person name="Chan C."/>
        </authorList>
    </citation>
    <scope>NUCLEOTIDE SEQUENCE</scope>
</reference>
<evidence type="ECO:0000256" key="3">
    <source>
        <dbReference type="ARBA" id="ARBA00022989"/>
    </source>
</evidence>
<feature type="transmembrane region" description="Helical" evidence="5">
    <location>
        <begin position="148"/>
        <end position="167"/>
    </location>
</feature>
<keyword evidence="2 5" id="KW-0812">Transmembrane</keyword>
<comment type="subcellular location">
    <subcellularLocation>
        <location evidence="1">Membrane</location>
        <topology evidence="1">Multi-pass membrane protein</topology>
    </subcellularLocation>
</comment>
<comment type="caution">
    <text evidence="6">The sequence shown here is derived from an EMBL/GenBank/DDBJ whole genome shotgun (WGS) entry which is preliminary data.</text>
</comment>
<sequence length="197" mass="21125">MTVIWAMPVLTDRTMGWDTLENSYLFGGMGLVGIVAAVVVSCCSHKVQDRHLILWNQIIAGCGFLPLAFLGGCQAGNSSASHAAVVVAGALVWTVGFQGQVPGNVSLYSKMVGAEDAGLYQALFQMVMTCARIACSALIGGATDLCTVFTTAAVLWVLQWVVLLLMWRRLHPTVYEAYHEASLAAPDMNISLRQVES</sequence>
<dbReference type="Proteomes" id="UP000654075">
    <property type="component" value="Unassembled WGS sequence"/>
</dbReference>
<protein>
    <submittedName>
        <fullName evidence="6">Uncharacterized protein</fullName>
    </submittedName>
</protein>
<dbReference type="EMBL" id="CAJNNV010022704">
    <property type="protein sequence ID" value="CAE8608283.1"/>
    <property type="molecule type" value="Genomic_DNA"/>
</dbReference>
<keyword evidence="7" id="KW-1185">Reference proteome</keyword>
<feature type="transmembrane region" description="Helical" evidence="5">
    <location>
        <begin position="122"/>
        <end position="142"/>
    </location>
</feature>
<dbReference type="OrthoDB" id="432421at2759"/>
<dbReference type="InterPro" id="IPR051068">
    <property type="entry name" value="MFS_Domain-Containing_Protein"/>
</dbReference>